<protein>
    <submittedName>
        <fullName evidence="1">Uncharacterized protein</fullName>
    </submittedName>
</protein>
<name>A0A1T5J3Y3_9BACT</name>
<dbReference type="STRING" id="688867.SAMN05660236_0725"/>
<dbReference type="RefSeq" id="WP_079685328.1">
    <property type="nucleotide sequence ID" value="NZ_FUZU01000001.1"/>
</dbReference>
<sequence>MDRYEKLTHFIERIVLDTRLKPVHISLFIALCHGWIASKFQRSYRITRRLLMNASRIRSRATYHKTMKELQSFGYLKYNPSYHPFKASEVEILDDGLNATNDEP</sequence>
<evidence type="ECO:0000313" key="1">
    <source>
        <dbReference type="EMBL" id="SKC46084.1"/>
    </source>
</evidence>
<dbReference type="OrthoDB" id="1442826at2"/>
<dbReference type="AlphaFoldDB" id="A0A1T5J3Y3"/>
<proteinExistence type="predicted"/>
<evidence type="ECO:0000313" key="2">
    <source>
        <dbReference type="Proteomes" id="UP000190961"/>
    </source>
</evidence>
<reference evidence="1 2" key="1">
    <citation type="submission" date="2017-02" db="EMBL/GenBank/DDBJ databases">
        <authorList>
            <person name="Peterson S.W."/>
        </authorList>
    </citation>
    <scope>NUCLEOTIDE SEQUENCE [LARGE SCALE GENOMIC DNA]</scope>
    <source>
        <strain evidence="1 2">DSM 25262</strain>
    </source>
</reference>
<dbReference type="Proteomes" id="UP000190961">
    <property type="component" value="Unassembled WGS sequence"/>
</dbReference>
<gene>
    <name evidence="1" type="ORF">SAMN05660236_0725</name>
</gene>
<dbReference type="EMBL" id="FUZU01000001">
    <property type="protein sequence ID" value="SKC46084.1"/>
    <property type="molecule type" value="Genomic_DNA"/>
</dbReference>
<keyword evidence="2" id="KW-1185">Reference proteome</keyword>
<organism evidence="1 2">
    <name type="scientific">Ohtaekwangia koreensis</name>
    <dbReference type="NCBI Taxonomy" id="688867"/>
    <lineage>
        <taxon>Bacteria</taxon>
        <taxon>Pseudomonadati</taxon>
        <taxon>Bacteroidota</taxon>
        <taxon>Cytophagia</taxon>
        <taxon>Cytophagales</taxon>
        <taxon>Fulvivirgaceae</taxon>
        <taxon>Ohtaekwangia</taxon>
    </lineage>
</organism>
<accession>A0A1T5J3Y3</accession>